<sequence length="1441" mass="164518">MCQKSFSAPVETSQKDIVVQSSELAVLKCLFSSPLNTCDEAKRSVERIPKRIQKLYEKLKKPLFNTTSNEIVDSSSLENLPASFLYLIPKVRFSSITGLSASNIVRRFPFDDALTMKILSVFTEKKKIKNFLKGLSEREEMLLVSEDEVIEEQSLRDIAPISPAVEKEIARALSKWFSKGSQWEYWLFRASMMTGSPVLANLPNYFLNSLSLEETERFLFHLRNWRWDDWTSYNYWSQHGMSVKRIWSYIVLTKAEPPSRWTPKIVKLLGSFLIGATPDELSQLSTDLRISQDFKLLLDLNWNSLQARAVFDVGYSGTTDLNENVLNNVKNIVLYLLPRQIQQFSYNATDFEYLKDTTGMSLPTEKQIFSSYVAYVISKYNDTLEMNSEFWKEHMLSFGKFFHLLPPSFLENFQIEETDLDKLASVDSSLLSYQQVRYLTKSGSLIDLSEPKTVLNFKGLLKSIPSLEITKYPANFLSSPIKEHLLMFATGESVPFTASVLEKVRKDLVLNSYLEKMLYNKDFVQYFKLLGNRDITEKYQDIVINLFEIVSKNPVIERNIRMLPSSTLSAILSLHRREALKKDGGWNYENLIESPLKLFISGLTCADVEVLEISDFIPIIGYYVHQRRAMNEIFPKNMQYCSQKALTKYFKLKASLQGLTNEPFSLLSLLEVYEVRAIGGYILAGLPIDLIDSLRIKYQIISEIGKLTIPELLTATSLENTKQLTNIYVTFTDDINLQTMNNLGNLIWFLNENKIKKVNVDAFKMHIESLEENAIRALCWNEKERNSWKELLIRVFGKPDSWSSGVLSNLGDLLFVFDSYELERINKTSRMEAADVLSRSTAFFTVVDWPGSPKPLHLYEACLEILSIPEKISFRTSIKQLLRFYLESNEFLLQTIATPENILKLNEKPNLVENALTIISPVISTHLLSHLSPSKPIPVINATEDVKNEDSFENYDYSSEEMDDHHFFNEETDDEYRDDFENDKAAVKDVEDSNVKNEDFKEVDNRNENASHEKSLPSLFESMVKSKKFRNSKLDVSLEEIYRKRRFDKNSPKDFENDKDNSELFHTKKSKSFEEVQKELQKNASRALIVEVPLNRTDFVNFGKSSAHNIRVSCDAIKMLGKSANLILEVEDFKKMNDTELEDCAEYLGSLNLNNGVKSFIFNKLKKWKESGNLLEVGSLVSAIDESDLIKIPLKLSEPWALENLHVLSTHITDPETMLLATDQFLLKNMDLQSFNYETAVSVGRLVCSMTLSHQRKYLLSHPEVFINVAKTLGQTLDCSNMVFETCIRQLANIATSHDAFGDTNKWNANDVSDLGVIAAGLKKTDWQIKDGRGLRAEAMAGLSPRAVSCIPPDVFKVLTEEQLLKIPTLSAAAVSVEQSSSLSPSQYEIIDRVRRQIPPVDLTTTYSSGGISKMSSPTPLHLTIAMSVSVYFSRTFFTYA</sequence>
<evidence type="ECO:0000256" key="3">
    <source>
        <dbReference type="SAM" id="MobiDB-lite"/>
    </source>
</evidence>
<dbReference type="STRING" id="121224.E0VM41"/>
<evidence type="ECO:0000256" key="2">
    <source>
        <dbReference type="ARBA" id="ARBA00023180"/>
    </source>
</evidence>
<organism>
    <name type="scientific">Pediculus humanus subsp. corporis</name>
    <name type="common">Body louse</name>
    <dbReference type="NCBI Taxonomy" id="121224"/>
    <lineage>
        <taxon>Eukaryota</taxon>
        <taxon>Metazoa</taxon>
        <taxon>Ecdysozoa</taxon>
        <taxon>Arthropoda</taxon>
        <taxon>Hexapoda</taxon>
        <taxon>Insecta</taxon>
        <taxon>Pterygota</taxon>
        <taxon>Neoptera</taxon>
        <taxon>Paraneoptera</taxon>
        <taxon>Psocodea</taxon>
        <taxon>Troctomorpha</taxon>
        <taxon>Phthiraptera</taxon>
        <taxon>Anoplura</taxon>
        <taxon>Pediculidae</taxon>
        <taxon>Pediculus</taxon>
    </lineage>
</organism>
<evidence type="ECO:0000313" key="4">
    <source>
        <dbReference type="EMBL" id="EEB14447.1"/>
    </source>
</evidence>
<dbReference type="OMA" id="LFHLRNW"/>
<dbReference type="GeneID" id="8229820"/>
<reference evidence="4" key="1">
    <citation type="submission" date="2007-04" db="EMBL/GenBank/DDBJ databases">
        <title>Annotation of Pediculus humanus corporis strain USDA.</title>
        <authorList>
            <person name="Kirkness E."/>
            <person name="Hannick L."/>
            <person name="Hass B."/>
            <person name="Bruggner R."/>
            <person name="Lawson D."/>
            <person name="Bidwell S."/>
            <person name="Joardar V."/>
            <person name="Caler E."/>
            <person name="Walenz B."/>
            <person name="Inman J."/>
            <person name="Schobel S."/>
            <person name="Galinsky K."/>
            <person name="Amedeo P."/>
            <person name="Strausberg R."/>
        </authorList>
    </citation>
    <scope>NUCLEOTIDE SEQUENCE</scope>
    <source>
        <strain evidence="4">USDA</strain>
    </source>
</reference>
<dbReference type="PANTHER" id="PTHR23412:SF17">
    <property type="entry name" value="OTOANCORIN"/>
    <property type="match status" value="1"/>
</dbReference>
<reference evidence="5" key="3">
    <citation type="submission" date="2021-02" db="UniProtKB">
        <authorList>
            <consortium name="EnsemblMetazoa"/>
        </authorList>
    </citation>
    <scope>IDENTIFICATION</scope>
    <source>
        <strain evidence="5">USDA</strain>
    </source>
</reference>
<dbReference type="InParanoid" id="E0VM41"/>
<keyword evidence="6" id="KW-1185">Reference proteome</keyword>
<proteinExistence type="predicted"/>
<evidence type="ECO:0000256" key="1">
    <source>
        <dbReference type="ARBA" id="ARBA00022729"/>
    </source>
</evidence>
<dbReference type="Proteomes" id="UP000009046">
    <property type="component" value="Unassembled WGS sequence"/>
</dbReference>
<dbReference type="eggNOG" id="ENOG502SBNF">
    <property type="taxonomic scope" value="Eukaryota"/>
</dbReference>
<accession>E0VM41</accession>
<dbReference type="OrthoDB" id="8189109at2759"/>
<dbReference type="GO" id="GO:0009986">
    <property type="term" value="C:cell surface"/>
    <property type="evidence" value="ECO:0007669"/>
    <property type="project" value="TreeGrafter"/>
</dbReference>
<name>E0VM41_PEDHC</name>
<keyword evidence="1" id="KW-0732">Signal</keyword>
<protein>
    <submittedName>
        <fullName evidence="4 5">Uncharacterized protein</fullName>
    </submittedName>
</protein>
<dbReference type="EnsemblMetazoa" id="PHUM300620-RA">
    <property type="protein sequence ID" value="PHUM300620-PA"/>
    <property type="gene ID" value="PHUM300620"/>
</dbReference>
<feature type="region of interest" description="Disordered" evidence="3">
    <location>
        <begin position="985"/>
        <end position="1013"/>
    </location>
</feature>
<dbReference type="InterPro" id="IPR026664">
    <property type="entry name" value="Stereocilin-rel"/>
</dbReference>
<dbReference type="RefSeq" id="XP_002427185.1">
    <property type="nucleotide sequence ID" value="XM_002427140.1"/>
</dbReference>
<dbReference type="GO" id="GO:0007160">
    <property type="term" value="P:cell-matrix adhesion"/>
    <property type="evidence" value="ECO:0007669"/>
    <property type="project" value="TreeGrafter"/>
</dbReference>
<gene>
    <name evidence="5" type="primary">8229820</name>
    <name evidence="4" type="ORF">Phum_PHUM300620</name>
</gene>
<dbReference type="CTD" id="8229820"/>
<reference evidence="4" key="2">
    <citation type="submission" date="2007-04" db="EMBL/GenBank/DDBJ databases">
        <title>The genome of the human body louse.</title>
        <authorList>
            <consortium name="The Human Body Louse Genome Consortium"/>
            <person name="Kirkness E."/>
            <person name="Walenz B."/>
            <person name="Hass B."/>
            <person name="Bruggner R."/>
            <person name="Strausberg R."/>
        </authorList>
    </citation>
    <scope>NUCLEOTIDE SEQUENCE</scope>
    <source>
        <strain evidence="4">USDA</strain>
    </source>
</reference>
<dbReference type="EMBL" id="AAZO01003498">
    <property type="status" value="NOT_ANNOTATED_CDS"/>
    <property type="molecule type" value="Genomic_DNA"/>
</dbReference>
<evidence type="ECO:0000313" key="5">
    <source>
        <dbReference type="EnsemblMetazoa" id="PHUM300620-PA"/>
    </source>
</evidence>
<dbReference type="HOGENOM" id="CLU_251856_0_0_1"/>
<dbReference type="VEuPathDB" id="VectorBase:PHUM300620"/>
<keyword evidence="2" id="KW-0325">Glycoprotein</keyword>
<dbReference type="EMBL" id="DS235289">
    <property type="protein sequence ID" value="EEB14447.1"/>
    <property type="molecule type" value="Genomic_DNA"/>
</dbReference>
<dbReference type="KEGG" id="phu:Phum_PHUM300620"/>
<dbReference type="PANTHER" id="PTHR23412">
    <property type="entry name" value="STEREOCILIN RELATED"/>
    <property type="match status" value="1"/>
</dbReference>
<evidence type="ECO:0000313" key="6">
    <source>
        <dbReference type="Proteomes" id="UP000009046"/>
    </source>
</evidence>